<keyword evidence="2" id="KW-1185">Reference proteome</keyword>
<evidence type="ECO:0000313" key="1">
    <source>
        <dbReference type="EMBL" id="SLN38079.1"/>
    </source>
</evidence>
<reference evidence="1 2" key="1">
    <citation type="submission" date="2017-03" db="EMBL/GenBank/DDBJ databases">
        <authorList>
            <person name="Afonso C.L."/>
            <person name="Miller P.J."/>
            <person name="Scott M.A."/>
            <person name="Spackman E."/>
            <person name="Goraichik I."/>
            <person name="Dimitrov K.M."/>
            <person name="Suarez D.L."/>
            <person name="Swayne D.E."/>
        </authorList>
    </citation>
    <scope>NUCLEOTIDE SEQUENCE [LARGE SCALE GENOMIC DNA]</scope>
    <source>
        <strain evidence="1 2">CECT 7691</strain>
    </source>
</reference>
<dbReference type="InParanoid" id="A0A1Y5SDA2"/>
<evidence type="ECO:0000313" key="2">
    <source>
        <dbReference type="Proteomes" id="UP000193200"/>
    </source>
</evidence>
<protein>
    <submittedName>
        <fullName evidence="1">Uncharacterized protein</fullName>
    </submittedName>
</protein>
<proteinExistence type="predicted"/>
<gene>
    <name evidence="1" type="ORF">OCH7691_01567</name>
</gene>
<name>A0A1Y5SDA2_9PROT</name>
<organism evidence="1 2">
    <name type="scientific">Oceanibacterium hippocampi</name>
    <dbReference type="NCBI Taxonomy" id="745714"/>
    <lineage>
        <taxon>Bacteria</taxon>
        <taxon>Pseudomonadati</taxon>
        <taxon>Pseudomonadota</taxon>
        <taxon>Alphaproteobacteria</taxon>
        <taxon>Sneathiellales</taxon>
        <taxon>Sneathiellaceae</taxon>
        <taxon>Oceanibacterium</taxon>
    </lineage>
</organism>
<dbReference type="EMBL" id="FWFR01000001">
    <property type="protein sequence ID" value="SLN38079.1"/>
    <property type="molecule type" value="Genomic_DNA"/>
</dbReference>
<dbReference type="AlphaFoldDB" id="A0A1Y5SDA2"/>
<sequence>MTLPRSARPSGSRPTIRAAVGLLLALAFGWLLAGPALAAEPARESGIAPPDLLPVHGQVVLDAVAARLAGAEPALVAADLGVAGIEAIRPETEFHYEGFDLAEIVIDRFAADRKTSGRFSVAGELRWKDVIGRRAATRFAANYRVEGKRLAIEWAQARPLFAEQPAIRAFLYPAEAIRAIESDANDLFAGLFLKAYQPEVPVIVGPERDYALLVFVMDRMDPAGTYEFRLAEQAEGSDGEAGHFRYRGYEPGWFVGAALIHGQGVTRPPSLWIKAVRTEKASGLFSTDKNHLLARVPVGFAD</sequence>
<accession>A0A1Y5SDA2</accession>
<dbReference type="Proteomes" id="UP000193200">
    <property type="component" value="Unassembled WGS sequence"/>
</dbReference>